<organism evidence="3">
    <name type="scientific">Schistocephalus solidus</name>
    <name type="common">Tapeworm</name>
    <dbReference type="NCBI Taxonomy" id="70667"/>
    <lineage>
        <taxon>Eukaryota</taxon>
        <taxon>Metazoa</taxon>
        <taxon>Spiralia</taxon>
        <taxon>Lophotrochozoa</taxon>
        <taxon>Platyhelminthes</taxon>
        <taxon>Cestoda</taxon>
        <taxon>Eucestoda</taxon>
        <taxon>Diphyllobothriidea</taxon>
        <taxon>Diphyllobothriidae</taxon>
        <taxon>Schistocephalus</taxon>
    </lineage>
</organism>
<accession>A0A183TEE1</accession>
<protein>
    <submittedName>
        <fullName evidence="3">Reverse transcriptase</fullName>
    </submittedName>
</protein>
<reference evidence="3" key="1">
    <citation type="submission" date="2016-06" db="UniProtKB">
        <authorList>
            <consortium name="WormBaseParasite"/>
        </authorList>
    </citation>
    <scope>IDENTIFICATION</scope>
</reference>
<gene>
    <name evidence="1" type="ORF">SSLN_LOCUS14840</name>
</gene>
<dbReference type="OrthoDB" id="6264139at2759"/>
<dbReference type="AlphaFoldDB" id="A0A183TEE1"/>
<evidence type="ECO:0000313" key="3">
    <source>
        <dbReference type="WBParaSite" id="SSLN_0001539801-mRNA-1"/>
    </source>
</evidence>
<name>A0A183TEE1_SCHSO</name>
<dbReference type="Proteomes" id="UP000275846">
    <property type="component" value="Unassembled WGS sequence"/>
</dbReference>
<proteinExistence type="predicted"/>
<dbReference type="EMBL" id="UYSU01039358">
    <property type="protein sequence ID" value="VDM01226.1"/>
    <property type="molecule type" value="Genomic_DNA"/>
</dbReference>
<reference evidence="1 2" key="2">
    <citation type="submission" date="2018-11" db="EMBL/GenBank/DDBJ databases">
        <authorList>
            <consortium name="Pathogen Informatics"/>
        </authorList>
    </citation>
    <scope>NUCLEOTIDE SEQUENCE [LARGE SCALE GENOMIC DNA]</scope>
    <source>
        <strain evidence="1 2">NST_G2</strain>
    </source>
</reference>
<dbReference type="WBParaSite" id="SSLN_0001539801-mRNA-1">
    <property type="protein sequence ID" value="SSLN_0001539801-mRNA-1"/>
    <property type="gene ID" value="SSLN_0001539801"/>
</dbReference>
<evidence type="ECO:0000313" key="1">
    <source>
        <dbReference type="EMBL" id="VDM01226.1"/>
    </source>
</evidence>
<evidence type="ECO:0000313" key="2">
    <source>
        <dbReference type="Proteomes" id="UP000275846"/>
    </source>
</evidence>
<keyword evidence="2" id="KW-1185">Reference proteome</keyword>
<sequence>MDGNGVEIVESCEKAEPLGRFFASAFTKEPELQLDHDNSGLIDAGPVLEYILFPEPLVERELLNLKEAKSSGPDDLPAKF</sequence>